<reference evidence="1 2" key="1">
    <citation type="submission" date="2020-08" db="EMBL/GenBank/DDBJ databases">
        <title>Genomic Encyclopedia of Type Strains, Phase IV (KMG-IV): sequencing the most valuable type-strain genomes for metagenomic binning, comparative biology and taxonomic classification.</title>
        <authorList>
            <person name="Goeker M."/>
        </authorList>
    </citation>
    <scope>NUCLEOTIDE SEQUENCE [LARGE SCALE GENOMIC DNA]</scope>
    <source>
        <strain evidence="1 2">DSM 17328</strain>
    </source>
</reference>
<dbReference type="EMBL" id="JACHNZ010000036">
    <property type="protein sequence ID" value="MBB4633202.1"/>
    <property type="molecule type" value="Genomic_DNA"/>
</dbReference>
<evidence type="ECO:0000313" key="2">
    <source>
        <dbReference type="Proteomes" id="UP000566324"/>
    </source>
</evidence>
<sequence length="78" mass="8444">MAVSSIGPACAQTNTVMLIDLSDRLRMVRDLLEAVYMMASDVGDDDQRSAFVRMAETIKGHVRSVETDLDAIRAGGAQ</sequence>
<organism evidence="1 2">
    <name type="scientific">Sphingosinicella soli</name>
    <dbReference type="NCBI Taxonomy" id="333708"/>
    <lineage>
        <taxon>Bacteria</taxon>
        <taxon>Pseudomonadati</taxon>
        <taxon>Pseudomonadota</taxon>
        <taxon>Alphaproteobacteria</taxon>
        <taxon>Sphingomonadales</taxon>
        <taxon>Sphingosinicellaceae</taxon>
        <taxon>Sphingosinicella</taxon>
    </lineage>
</organism>
<accession>A0A7W7F813</accession>
<proteinExistence type="predicted"/>
<protein>
    <submittedName>
        <fullName evidence="1">Uncharacterized protein</fullName>
    </submittedName>
</protein>
<evidence type="ECO:0000313" key="1">
    <source>
        <dbReference type="EMBL" id="MBB4633202.1"/>
    </source>
</evidence>
<gene>
    <name evidence="1" type="ORF">GGQ98_002832</name>
</gene>
<comment type="caution">
    <text evidence="1">The sequence shown here is derived from an EMBL/GenBank/DDBJ whole genome shotgun (WGS) entry which is preliminary data.</text>
</comment>
<name>A0A7W7F813_9SPHN</name>
<keyword evidence="2" id="KW-1185">Reference proteome</keyword>
<dbReference type="AlphaFoldDB" id="A0A7W7F813"/>
<dbReference type="RefSeq" id="WP_184070598.1">
    <property type="nucleotide sequence ID" value="NZ_JACHNZ010000036.1"/>
</dbReference>
<dbReference type="Proteomes" id="UP000566324">
    <property type="component" value="Unassembled WGS sequence"/>
</dbReference>